<protein>
    <submittedName>
        <fullName evidence="1">Uncharacterized protein</fullName>
    </submittedName>
</protein>
<evidence type="ECO:0000313" key="1">
    <source>
        <dbReference type="EMBL" id="QQV91383.1"/>
    </source>
</evidence>
<keyword evidence="2" id="KW-1185">Reference proteome</keyword>
<reference evidence="1" key="1">
    <citation type="submission" date="2020-07" db="EMBL/GenBank/DDBJ databases">
        <title>Highly diverse flavobacterial phages as mortality factor during North Sea spring blooms.</title>
        <authorList>
            <person name="Bartlau N."/>
            <person name="Wichels A."/>
            <person name="Krohne G."/>
            <person name="Adriaenssens E.M."/>
            <person name="Heins A."/>
            <person name="Fuchs B.M."/>
            <person name="Amann R."/>
            <person name="Moraru C."/>
        </authorList>
    </citation>
    <scope>NUCLEOTIDE SEQUENCE</scope>
</reference>
<name>A0A8E4ZK16_9CAUD</name>
<evidence type="ECO:0000313" key="2">
    <source>
        <dbReference type="Proteomes" id="UP000693839"/>
    </source>
</evidence>
<gene>
    <name evidence="1" type="ORF">Leef1_2</name>
</gene>
<dbReference type="Proteomes" id="UP000693839">
    <property type="component" value="Segment"/>
</dbReference>
<accession>A0A8E4ZK16</accession>
<sequence>MKEIHLILPTSWNELSKKQLENICFQLECYHFEIKDNQESELEIRTRLYFAIAKEFLRNNSWKNIRYALSEIQPKEYAVLTKFIFEKNTRTKFDASLKIKGVNYYGPDLRLRNVTIGEFSFADSLYYNWKHSFNILYLNALCATLFRIKSNSIKETDKRQRFNKLLVDTNAKHFVNVSYKTKLAIAYTYEGCRNNFIDTYKNIFPKKEVNQPTLKSKYTPFGEIILDKIKGDPSKLITTQNLLATDFLAIYDKDIRDLK</sequence>
<organism evidence="1 2">
    <name type="scientific">Polaribacter phage Leef_1</name>
    <dbReference type="NCBI Taxonomy" id="2745684"/>
    <lineage>
        <taxon>Viruses</taxon>
        <taxon>Duplodnaviria</taxon>
        <taxon>Heunggongvirae</taxon>
        <taxon>Uroviricota</taxon>
        <taxon>Caudoviricetes</taxon>
        <taxon>Helgolandviridae</taxon>
        <taxon>Leefvirus</taxon>
        <taxon>Leefvirus Leef</taxon>
    </lineage>
</organism>
<proteinExistence type="predicted"/>
<dbReference type="EMBL" id="MT732473">
    <property type="protein sequence ID" value="QQV91383.1"/>
    <property type="molecule type" value="Genomic_DNA"/>
</dbReference>